<dbReference type="RefSeq" id="WP_191992581.1">
    <property type="nucleotide sequence ID" value="NZ_CP043028.1"/>
</dbReference>
<dbReference type="InterPro" id="IPR011579">
    <property type="entry name" value="ATPase_dom"/>
</dbReference>
<protein>
    <submittedName>
        <fullName evidence="2">ATP-binding protein</fullName>
    </submittedName>
</protein>
<name>A0A5P6VLG0_PSEXY</name>
<sequence>MSAFIDRIDEMASLENEYARDSASFVVIYGRRRVGKTTLINHFCENKKAIYFLATEENESENRNAFKELVAETFDETGVPSS</sequence>
<dbReference type="Proteomes" id="UP000327030">
    <property type="component" value="Chromosome 1"/>
</dbReference>
<reference evidence="3" key="1">
    <citation type="submission" date="2019-08" db="EMBL/GenBank/DDBJ databases">
        <title>Complete Genome Sequence of the Polysaccharide-Degrading Rumen Bacterium Pseudobutyrivibrio xylanivorans MA3014.</title>
        <authorList>
            <person name="Palevich N."/>
            <person name="Maclean P.H."/>
            <person name="Kelly W.J."/>
            <person name="Leahy S.C."/>
            <person name="Rakonjac J."/>
            <person name="Attwood G.T."/>
        </authorList>
    </citation>
    <scope>NUCLEOTIDE SEQUENCE [LARGE SCALE GENOMIC DNA]</scope>
    <source>
        <strain evidence="3">MA3014</strain>
    </source>
</reference>
<dbReference type="PANTHER" id="PTHR34704:SF1">
    <property type="entry name" value="ATPASE"/>
    <property type="match status" value="1"/>
</dbReference>
<proteinExistence type="predicted"/>
<dbReference type="AlphaFoldDB" id="A0A5P6VLG0"/>
<feature type="domain" description="ATPase" evidence="1">
    <location>
        <begin position="4"/>
        <end position="68"/>
    </location>
</feature>
<gene>
    <name evidence="2" type="ORF">FXF36_00630</name>
</gene>
<dbReference type="Gene3D" id="3.40.50.300">
    <property type="entry name" value="P-loop containing nucleotide triphosphate hydrolases"/>
    <property type="match status" value="1"/>
</dbReference>
<dbReference type="PANTHER" id="PTHR34704">
    <property type="entry name" value="ATPASE"/>
    <property type="match status" value="1"/>
</dbReference>
<accession>A0A5P6VLG0</accession>
<keyword evidence="2" id="KW-0547">Nucleotide-binding</keyword>
<dbReference type="SUPFAM" id="SSF52540">
    <property type="entry name" value="P-loop containing nucleoside triphosphate hydrolases"/>
    <property type="match status" value="1"/>
</dbReference>
<dbReference type="EMBL" id="CP043028">
    <property type="protein sequence ID" value="QFJ53483.1"/>
    <property type="molecule type" value="Genomic_DNA"/>
</dbReference>
<evidence type="ECO:0000259" key="1">
    <source>
        <dbReference type="Pfam" id="PF01637"/>
    </source>
</evidence>
<dbReference type="KEGG" id="pxv:FXF36_00630"/>
<keyword evidence="2" id="KW-0067">ATP-binding</keyword>
<evidence type="ECO:0000313" key="3">
    <source>
        <dbReference type="Proteomes" id="UP000327030"/>
    </source>
</evidence>
<organism evidence="2 3">
    <name type="scientific">Pseudobutyrivibrio xylanivorans</name>
    <dbReference type="NCBI Taxonomy" id="185007"/>
    <lineage>
        <taxon>Bacteria</taxon>
        <taxon>Bacillati</taxon>
        <taxon>Bacillota</taxon>
        <taxon>Clostridia</taxon>
        <taxon>Lachnospirales</taxon>
        <taxon>Lachnospiraceae</taxon>
        <taxon>Pseudobutyrivibrio</taxon>
    </lineage>
</organism>
<dbReference type="InterPro" id="IPR027417">
    <property type="entry name" value="P-loop_NTPase"/>
</dbReference>
<evidence type="ECO:0000313" key="2">
    <source>
        <dbReference type="EMBL" id="QFJ53483.1"/>
    </source>
</evidence>
<dbReference type="GO" id="GO:0005524">
    <property type="term" value="F:ATP binding"/>
    <property type="evidence" value="ECO:0007669"/>
    <property type="project" value="UniProtKB-KW"/>
</dbReference>
<dbReference type="Pfam" id="PF01637">
    <property type="entry name" value="ATPase_2"/>
    <property type="match status" value="1"/>
</dbReference>